<dbReference type="PROSITE" id="PS50181">
    <property type="entry name" value="FBOX"/>
    <property type="match status" value="1"/>
</dbReference>
<dbReference type="Gene3D" id="1.20.1280.50">
    <property type="match status" value="1"/>
</dbReference>
<dbReference type="SUPFAM" id="SSF81383">
    <property type="entry name" value="F-box domain"/>
    <property type="match status" value="1"/>
</dbReference>
<dbReference type="PANTHER" id="PTHR31293">
    <property type="entry name" value="RNI-LIKE SUPERFAMILY PROTEIN"/>
    <property type="match status" value="1"/>
</dbReference>
<dbReference type="SUPFAM" id="SSF52058">
    <property type="entry name" value="L domain-like"/>
    <property type="match status" value="1"/>
</dbReference>
<dbReference type="CDD" id="cd22160">
    <property type="entry name" value="F-box_AtFBL13-like"/>
    <property type="match status" value="1"/>
</dbReference>
<evidence type="ECO:0000259" key="1">
    <source>
        <dbReference type="PROSITE" id="PS50181"/>
    </source>
</evidence>
<dbReference type="Pfam" id="PF00646">
    <property type="entry name" value="F-box"/>
    <property type="match status" value="1"/>
</dbReference>
<evidence type="ECO:0000313" key="2">
    <source>
        <dbReference type="EMBL" id="OAP04673.1"/>
    </source>
</evidence>
<comment type="caution">
    <text evidence="2">The sequence shown here is derived from an EMBL/GenBank/DDBJ whole genome shotgun (WGS) entry which is preliminary data.</text>
</comment>
<organism evidence="2 3">
    <name type="scientific">Arabidopsis thaliana</name>
    <name type="common">Mouse-ear cress</name>
    <dbReference type="NCBI Taxonomy" id="3702"/>
    <lineage>
        <taxon>Eukaryota</taxon>
        <taxon>Viridiplantae</taxon>
        <taxon>Streptophyta</taxon>
        <taxon>Embryophyta</taxon>
        <taxon>Tracheophyta</taxon>
        <taxon>Spermatophyta</taxon>
        <taxon>Magnoliopsida</taxon>
        <taxon>eudicotyledons</taxon>
        <taxon>Gunneridae</taxon>
        <taxon>Pentapetalae</taxon>
        <taxon>rosids</taxon>
        <taxon>malvids</taxon>
        <taxon>Brassicales</taxon>
        <taxon>Brassicaceae</taxon>
        <taxon>Camelineae</taxon>
        <taxon>Arabidopsis</taxon>
    </lineage>
</organism>
<name>A0A178VI43_ARATH</name>
<feature type="domain" description="F-box" evidence="1">
    <location>
        <begin position="239"/>
        <end position="275"/>
    </location>
</feature>
<dbReference type="Pfam" id="PF24758">
    <property type="entry name" value="LRR_At5g56370"/>
    <property type="match status" value="1"/>
</dbReference>
<sequence length="703" mass="80431">MLKTLIIKAKWIGSEWDETVSSASLRKLVIYCQGGCADLLNSKSISFDTPSLLYLVYSVFVAEDYPKVNLTNLVEAKFNLMLLDEQIEQIREPNDEDDVFLRLGNVLKLFAGIRNVQKLYLSANILEVLSLCCESFPVFNNLKILRIRSAEDRGWQAMPVLLRNCPHLETLVLEGLIHYVTGECGNACDCKSREGIVSSLLSCPVKKVQIKGFKGTMRESSMIWHFMTSFPCLKEMERMDLFSSLPNDLLYHILSFLSTKEAALTSVLSKRWRNLFAFVPYLEFDDSVFLHPEERKREKEGILQSFMDFVDRVLDLQGDSLIKTFSLKCKTGVDSDHVDRWICNVLARGVSDLDLFIDFRDLYSLPHEVGVSRTLVVLRVGSESDLYWWQKFLCLPMLKTLVLDSCWLCIGQFQILLLACPALEELDMTNTRWKDSNVTVSSSILKELTIDLHGCCSVVNLKSLSFDAPSLVYFYYCDSLAEDYPQVNLKNLVEAQINLLLTQAQIEQVRALNNEMLVADDVFPGLGNAWKLITGLRNVQQLYLSPDTLEVLSRCCEGMPVFNNLKVLSIWSDMNRGWQAMPVLLRNCPHLETLIIEGLLHYVTDKCGDVCDCISRDYKDHSLTSCPVRKLQIYEFRGTIRELEMIKHFLKIFPCLKEMDIYAHENSHTLFKDPTIFERVGKVMNFYNMLSSCSVQLLVRGSL</sequence>
<accession>A0A178VI43</accession>
<dbReference type="SMART" id="SM00579">
    <property type="entry name" value="FBD"/>
    <property type="match status" value="2"/>
</dbReference>
<dbReference type="InterPro" id="IPR001810">
    <property type="entry name" value="F-box_dom"/>
</dbReference>
<dbReference type="AlphaFoldDB" id="A0A178VI43"/>
<dbReference type="PANTHER" id="PTHR31293:SF16">
    <property type="entry name" value="RNI-LIKE SUPERFAMILY PROTEIN"/>
    <property type="match status" value="1"/>
</dbReference>
<dbReference type="ExpressionAtlas" id="A0A178VI43">
    <property type="expression patterns" value="baseline and differential"/>
</dbReference>
<dbReference type="InterPro" id="IPR055294">
    <property type="entry name" value="FBL60-like"/>
</dbReference>
<dbReference type="InterPro" id="IPR006566">
    <property type="entry name" value="FBD"/>
</dbReference>
<dbReference type="Gene3D" id="3.80.10.10">
    <property type="entry name" value="Ribonuclease Inhibitor"/>
    <property type="match status" value="1"/>
</dbReference>
<dbReference type="InterPro" id="IPR032675">
    <property type="entry name" value="LRR_dom_sf"/>
</dbReference>
<dbReference type="InterPro" id="IPR053781">
    <property type="entry name" value="F-box_AtFBL13-like"/>
</dbReference>
<dbReference type="SMART" id="SM00256">
    <property type="entry name" value="FBOX"/>
    <property type="match status" value="1"/>
</dbReference>
<gene>
    <name evidence="2" type="ordered locus">AXX17_At3g53430</name>
</gene>
<proteinExistence type="predicted"/>
<dbReference type="Proteomes" id="UP000078284">
    <property type="component" value="Chromosome 3"/>
</dbReference>
<dbReference type="InterPro" id="IPR036047">
    <property type="entry name" value="F-box-like_dom_sf"/>
</dbReference>
<protein>
    <recommendedName>
        <fullName evidence="1">F-box domain-containing protein</fullName>
    </recommendedName>
</protein>
<dbReference type="EMBL" id="LUHQ01000003">
    <property type="protein sequence ID" value="OAP04673.1"/>
    <property type="molecule type" value="Genomic_DNA"/>
</dbReference>
<evidence type="ECO:0000313" key="3">
    <source>
        <dbReference type="Proteomes" id="UP000078284"/>
    </source>
</evidence>
<reference evidence="3" key="1">
    <citation type="journal article" date="2016" name="Proc. Natl. Acad. Sci. U.S.A.">
        <title>Chromosome-level assembly of Arabidopsis thaliana Ler reveals the extent of translocation and inversion polymorphisms.</title>
        <authorList>
            <person name="Zapata L."/>
            <person name="Ding J."/>
            <person name="Willing E.M."/>
            <person name="Hartwig B."/>
            <person name="Bezdan D."/>
            <person name="Jiao W.B."/>
            <person name="Patel V."/>
            <person name="Velikkakam James G."/>
            <person name="Koornneef M."/>
            <person name="Ossowski S."/>
            <person name="Schneeberger K."/>
        </authorList>
    </citation>
    <scope>NUCLEOTIDE SEQUENCE [LARGE SCALE GENOMIC DNA]</scope>
    <source>
        <strain evidence="3">cv. Landsberg erecta</strain>
    </source>
</reference>
<dbReference type="InterPro" id="IPR055411">
    <property type="entry name" value="LRR_FXL15/At3g58940/PEG3-like"/>
</dbReference>